<feature type="signal peptide" evidence="6">
    <location>
        <begin position="1"/>
        <end position="31"/>
    </location>
</feature>
<dbReference type="GO" id="GO:0005886">
    <property type="term" value="C:plasma membrane"/>
    <property type="evidence" value="ECO:0007669"/>
    <property type="project" value="UniProtKB-SubCell"/>
</dbReference>
<sequence>MIRHSLRRALAPLLLAPLLLAPLLLAQAATAAPAAERATPREARVLFDQAVKYLEANGAEKAWSAFNDRKGAFVKKDLYVYVIDRQGTYVANGAAPESLVGLKVLDSVDAAGNPLFRHMIAVTDKQTEARIRYVWLNRRTNHVEPKFAWLHRQGDYILGVGYYAPRSTADDAKKMLDEASALVKKQGITAALARFNDQRDSFVRDDLYVFAINLDSGKFEAHGMNPKWTGSDASELRDVEGRALVQEMLAQVKANGEGRVDYVWRNPVTNAVEKKRSFVRRANGSLIGVGFYSE</sequence>
<evidence type="ECO:0000313" key="8">
    <source>
        <dbReference type="EMBL" id="QRJ63074.1"/>
    </source>
</evidence>
<evidence type="ECO:0000256" key="3">
    <source>
        <dbReference type="ARBA" id="ARBA00022692"/>
    </source>
</evidence>
<dbReference type="KEGG" id="ares:IWH25_15170"/>
<keyword evidence="6" id="KW-0732">Signal</keyword>
<evidence type="ECO:0000256" key="4">
    <source>
        <dbReference type="ARBA" id="ARBA00022989"/>
    </source>
</evidence>
<feature type="domain" description="Single Cache" evidence="7">
    <location>
        <begin position="166"/>
        <end position="246"/>
    </location>
</feature>
<protein>
    <submittedName>
        <fullName evidence="8">Cache domain-containing protein</fullName>
    </submittedName>
</protein>
<dbReference type="Pfam" id="PF08269">
    <property type="entry name" value="dCache_2"/>
    <property type="match status" value="1"/>
</dbReference>
<dbReference type="EMBL" id="CP064781">
    <property type="protein sequence ID" value="QRJ63074.1"/>
    <property type="molecule type" value="Genomic_DNA"/>
</dbReference>
<keyword evidence="3" id="KW-0812">Transmembrane</keyword>
<evidence type="ECO:0000256" key="6">
    <source>
        <dbReference type="SAM" id="SignalP"/>
    </source>
</evidence>
<evidence type="ECO:0000256" key="5">
    <source>
        <dbReference type="ARBA" id="ARBA00023136"/>
    </source>
</evidence>
<keyword evidence="2" id="KW-1003">Cell membrane</keyword>
<feature type="chain" id="PRO_5037823179" evidence="6">
    <location>
        <begin position="32"/>
        <end position="294"/>
    </location>
</feature>
<dbReference type="AlphaFoldDB" id="A0A974PX35"/>
<feature type="domain" description="Single Cache" evidence="7">
    <location>
        <begin position="41"/>
        <end position="117"/>
    </location>
</feature>
<dbReference type="Gene3D" id="3.30.450.20">
    <property type="entry name" value="PAS domain"/>
    <property type="match status" value="2"/>
</dbReference>
<evidence type="ECO:0000259" key="7">
    <source>
        <dbReference type="SMART" id="SM01049"/>
    </source>
</evidence>
<dbReference type="Proteomes" id="UP000663444">
    <property type="component" value="Chromosome"/>
</dbReference>
<keyword evidence="4" id="KW-1133">Transmembrane helix</keyword>
<dbReference type="RefSeq" id="WP_203386602.1">
    <property type="nucleotide sequence ID" value="NZ_CP064781.1"/>
</dbReference>
<evidence type="ECO:0000313" key="9">
    <source>
        <dbReference type="Proteomes" id="UP000663444"/>
    </source>
</evidence>
<dbReference type="InterPro" id="IPR033480">
    <property type="entry name" value="sCache_2"/>
</dbReference>
<accession>A0A974PX35</accession>
<dbReference type="InterPro" id="IPR004010">
    <property type="entry name" value="Double_Cache_2"/>
</dbReference>
<organism evidence="8 9">
    <name type="scientific">Azospira restricta</name>
    <dbReference type="NCBI Taxonomy" id="404405"/>
    <lineage>
        <taxon>Bacteria</taxon>
        <taxon>Pseudomonadati</taxon>
        <taxon>Pseudomonadota</taxon>
        <taxon>Betaproteobacteria</taxon>
        <taxon>Rhodocyclales</taxon>
        <taxon>Rhodocyclaceae</taxon>
        <taxon>Azospira</taxon>
    </lineage>
</organism>
<gene>
    <name evidence="8" type="ORF">IWH25_15170</name>
</gene>
<evidence type="ECO:0000256" key="1">
    <source>
        <dbReference type="ARBA" id="ARBA00004651"/>
    </source>
</evidence>
<evidence type="ECO:0000256" key="2">
    <source>
        <dbReference type="ARBA" id="ARBA00022475"/>
    </source>
</evidence>
<proteinExistence type="predicted"/>
<reference evidence="8" key="1">
    <citation type="submission" date="2020-11" db="EMBL/GenBank/DDBJ databases">
        <title>Azospira restricta DSM 18626 genome sequence.</title>
        <authorList>
            <person name="Moe W.M."/>
        </authorList>
    </citation>
    <scope>NUCLEOTIDE SEQUENCE</scope>
    <source>
        <strain evidence="8">DSM 18626</strain>
    </source>
</reference>
<name>A0A974PX35_9RHOO</name>
<keyword evidence="5" id="KW-0472">Membrane</keyword>
<comment type="subcellular location">
    <subcellularLocation>
        <location evidence="1">Cell membrane</location>
        <topology evidence="1">Multi-pass membrane protein</topology>
    </subcellularLocation>
</comment>
<keyword evidence="9" id="KW-1185">Reference proteome</keyword>
<dbReference type="SMART" id="SM01049">
    <property type="entry name" value="Cache_2"/>
    <property type="match status" value="2"/>
</dbReference>